<organism evidence="2 3">
    <name type="scientific">Epichloe festucae (strain Fl1)</name>
    <dbReference type="NCBI Taxonomy" id="877507"/>
    <lineage>
        <taxon>Eukaryota</taxon>
        <taxon>Fungi</taxon>
        <taxon>Dikarya</taxon>
        <taxon>Ascomycota</taxon>
        <taxon>Pezizomycotina</taxon>
        <taxon>Sordariomycetes</taxon>
        <taxon>Hypocreomycetidae</taxon>
        <taxon>Hypocreales</taxon>
        <taxon>Clavicipitaceae</taxon>
        <taxon>Epichloe</taxon>
    </lineage>
</organism>
<dbReference type="OrthoDB" id="5584477at2759"/>
<evidence type="ECO:0000313" key="2">
    <source>
        <dbReference type="EMBL" id="QPG93571.1"/>
    </source>
</evidence>
<dbReference type="AlphaFoldDB" id="A0A7S9PRN2"/>
<feature type="domain" description="Fungal-type protein kinase" evidence="1">
    <location>
        <begin position="1"/>
        <end position="52"/>
    </location>
</feature>
<name>A0A7S9PRN2_EPIFF</name>
<evidence type="ECO:0000259" key="1">
    <source>
        <dbReference type="Pfam" id="PF17667"/>
    </source>
</evidence>
<evidence type="ECO:0000313" key="3">
    <source>
        <dbReference type="Proteomes" id="UP000594364"/>
    </source>
</evidence>
<keyword evidence="3" id="KW-1185">Reference proteome</keyword>
<accession>A0A7S9PRN2</accession>
<dbReference type="InterPro" id="IPR040976">
    <property type="entry name" value="Pkinase_fungal"/>
</dbReference>
<dbReference type="Pfam" id="PF17667">
    <property type="entry name" value="Pkinase_fungal"/>
    <property type="match status" value="1"/>
</dbReference>
<dbReference type="EMBL" id="CP031385">
    <property type="protein sequence ID" value="QPG93571.1"/>
    <property type="molecule type" value="Genomic_DNA"/>
</dbReference>
<sequence>MGDDAMGLDMSINWKKNHRYMTAEDAEGKDERVELSKLLVRQRAVVCRGTTSIMELHEAKREGAGVKAAEDQAFNYATSEKEASMGMMTWKTPSSTTLQSV</sequence>
<reference evidence="2 3" key="1">
    <citation type="journal article" date="2018" name="PLoS Genet.">
        <title>Repeat elements organise 3D genome structure and mediate transcription in the filamentous fungus Epichloe festucae.</title>
        <authorList>
            <person name="Winter D.J."/>
            <person name="Ganley A.R.D."/>
            <person name="Young C.A."/>
            <person name="Liachko I."/>
            <person name="Schardl C.L."/>
            <person name="Dupont P.Y."/>
            <person name="Berry D."/>
            <person name="Ram A."/>
            <person name="Scott B."/>
            <person name="Cox M.P."/>
        </authorList>
    </citation>
    <scope>NUCLEOTIDE SEQUENCE [LARGE SCALE GENOMIC DNA]</scope>
    <source>
        <strain evidence="2 3">Fl1</strain>
    </source>
</reference>
<proteinExistence type="predicted"/>
<dbReference type="Proteomes" id="UP000594364">
    <property type="component" value="Chromosome 1"/>
</dbReference>
<gene>
    <name evidence="2" type="ORF">C2857_000933</name>
</gene>
<protein>
    <recommendedName>
        <fullName evidence="1">Fungal-type protein kinase domain-containing protein</fullName>
    </recommendedName>
</protein>